<dbReference type="AlphaFoldDB" id="K5X697"/>
<dbReference type="GeneID" id="18826917"/>
<name>K5X697_AGABU</name>
<proteinExistence type="predicted"/>
<protein>
    <submittedName>
        <fullName evidence="2">Uncharacterized protein</fullName>
    </submittedName>
</protein>
<dbReference type="EMBL" id="JH971391">
    <property type="protein sequence ID" value="EKM78703.1"/>
    <property type="molecule type" value="Genomic_DNA"/>
</dbReference>
<evidence type="ECO:0000313" key="3">
    <source>
        <dbReference type="Proteomes" id="UP000008493"/>
    </source>
</evidence>
<dbReference type="OMA" id="RSLFQWS"/>
<reference evidence="3" key="1">
    <citation type="journal article" date="2012" name="Proc. Natl. Acad. Sci. U.S.A.">
        <title>Genome sequence of the button mushroom Agaricus bisporus reveals mechanisms governing adaptation to a humic-rich ecological niche.</title>
        <authorList>
            <person name="Morin E."/>
            <person name="Kohler A."/>
            <person name="Baker A.R."/>
            <person name="Foulongne-Oriol M."/>
            <person name="Lombard V."/>
            <person name="Nagy L.G."/>
            <person name="Ohm R.A."/>
            <person name="Patyshakuliyeva A."/>
            <person name="Brun A."/>
            <person name="Aerts A.L."/>
            <person name="Bailey A.M."/>
            <person name="Billette C."/>
            <person name="Coutinho P.M."/>
            <person name="Deakin G."/>
            <person name="Doddapaneni H."/>
            <person name="Floudas D."/>
            <person name="Grimwood J."/>
            <person name="Hilden K."/>
            <person name="Kuees U."/>
            <person name="LaButti K.M."/>
            <person name="Lapidus A."/>
            <person name="Lindquist E.A."/>
            <person name="Lucas S.M."/>
            <person name="Murat C."/>
            <person name="Riley R.W."/>
            <person name="Salamov A.A."/>
            <person name="Schmutz J."/>
            <person name="Subramanian V."/>
            <person name="Woesten H.A.B."/>
            <person name="Xu J."/>
            <person name="Eastwood D.C."/>
            <person name="Foster G.D."/>
            <person name="Sonnenberg A.S."/>
            <person name="Cullen D."/>
            <person name="de Vries R.P."/>
            <person name="Lundell T."/>
            <person name="Hibbett D.S."/>
            <person name="Henrissat B."/>
            <person name="Burton K.S."/>
            <person name="Kerrigan R.W."/>
            <person name="Challen M.P."/>
            <person name="Grigoriev I.V."/>
            <person name="Martin F."/>
        </authorList>
    </citation>
    <scope>NUCLEOTIDE SEQUENCE [LARGE SCALE GENOMIC DNA]</scope>
    <source>
        <strain evidence="3">JB137-S8 / ATCC MYA-4627 / FGSC 10392</strain>
    </source>
</reference>
<sequence>MPESNVHLSMSHTNPNAGPSIEDASRHNGTASNILKSGKLRSLFQWSSRATRAPPRSPGPPAPGSGSPAKGKPEDDSRAGGTNSRRDSSSSSSSSDSSSSRGSHSSGRSHHSDDHDHGVDWDW</sequence>
<dbReference type="RefSeq" id="XP_007330530.1">
    <property type="nucleotide sequence ID" value="XM_007330468.1"/>
</dbReference>
<dbReference type="InParanoid" id="K5X697"/>
<gene>
    <name evidence="2" type="ORF">AGABI1DRAFT_128988</name>
</gene>
<dbReference type="HOGENOM" id="CLU_2026020_0_0_1"/>
<dbReference type="KEGG" id="abp:AGABI1DRAFT128988"/>
<feature type="compositionally biased region" description="Polar residues" evidence="1">
    <location>
        <begin position="1"/>
        <end position="17"/>
    </location>
</feature>
<feature type="compositionally biased region" description="Low complexity" evidence="1">
    <location>
        <begin position="89"/>
        <end position="106"/>
    </location>
</feature>
<feature type="region of interest" description="Disordered" evidence="1">
    <location>
        <begin position="1"/>
        <end position="123"/>
    </location>
</feature>
<feature type="compositionally biased region" description="Basic and acidic residues" evidence="1">
    <location>
        <begin position="110"/>
        <end position="123"/>
    </location>
</feature>
<organism evidence="2 3">
    <name type="scientific">Agaricus bisporus var. burnettii (strain JB137-S8 / ATCC MYA-4627 / FGSC 10392)</name>
    <name type="common">White button mushroom</name>
    <dbReference type="NCBI Taxonomy" id="597362"/>
    <lineage>
        <taxon>Eukaryota</taxon>
        <taxon>Fungi</taxon>
        <taxon>Dikarya</taxon>
        <taxon>Basidiomycota</taxon>
        <taxon>Agaricomycotina</taxon>
        <taxon>Agaricomycetes</taxon>
        <taxon>Agaricomycetidae</taxon>
        <taxon>Agaricales</taxon>
        <taxon>Agaricineae</taxon>
        <taxon>Agaricaceae</taxon>
        <taxon>Agaricus</taxon>
    </lineage>
</organism>
<dbReference type="Proteomes" id="UP000008493">
    <property type="component" value="Unassembled WGS sequence"/>
</dbReference>
<keyword evidence="3" id="KW-1185">Reference proteome</keyword>
<accession>K5X697</accession>
<evidence type="ECO:0000256" key="1">
    <source>
        <dbReference type="SAM" id="MobiDB-lite"/>
    </source>
</evidence>
<evidence type="ECO:0000313" key="2">
    <source>
        <dbReference type="EMBL" id="EKM78703.1"/>
    </source>
</evidence>
<feature type="compositionally biased region" description="Basic and acidic residues" evidence="1">
    <location>
        <begin position="71"/>
        <end position="88"/>
    </location>
</feature>